<dbReference type="EMBL" id="CP036260">
    <property type="protein sequence ID" value="QDR83394.1"/>
    <property type="molecule type" value="Genomic_DNA"/>
</dbReference>
<dbReference type="RefSeq" id="WP_144353082.1">
    <property type="nucleotide sequence ID" value="NZ_CP036260.1"/>
</dbReference>
<feature type="domain" description="LarA-like N-terminal" evidence="1">
    <location>
        <begin position="30"/>
        <end position="191"/>
    </location>
</feature>
<dbReference type="Pfam" id="PF09861">
    <property type="entry name" value="Lar_N"/>
    <property type="match status" value="1"/>
</dbReference>
<name>A0A517E1B3_9FIRM</name>
<reference evidence="2 3" key="1">
    <citation type="submission" date="2019-02" db="EMBL/GenBank/DDBJ databases">
        <title>Closed genome of Sporomusa termitida DSM 4440.</title>
        <authorList>
            <person name="Poehlein A."/>
            <person name="Daniel R."/>
        </authorList>
    </citation>
    <scope>NUCLEOTIDE SEQUENCE [LARGE SCALE GENOMIC DNA]</scope>
    <source>
        <strain evidence="2 3">DSM 4440</strain>
        <plasmid evidence="3">pspter</plasmid>
    </source>
</reference>
<dbReference type="InterPro" id="IPR018657">
    <property type="entry name" value="LarA-like_N"/>
</dbReference>
<organism evidence="2 3">
    <name type="scientific">Sporomusa termitida</name>
    <dbReference type="NCBI Taxonomy" id="2377"/>
    <lineage>
        <taxon>Bacteria</taxon>
        <taxon>Bacillati</taxon>
        <taxon>Bacillota</taxon>
        <taxon>Negativicutes</taxon>
        <taxon>Selenomonadales</taxon>
        <taxon>Sporomusaceae</taxon>
        <taxon>Sporomusa</taxon>
    </lineage>
</organism>
<dbReference type="Gene3D" id="3.40.50.11440">
    <property type="match status" value="1"/>
</dbReference>
<dbReference type="Proteomes" id="UP000320776">
    <property type="component" value="Plasmid pSPTER"/>
</dbReference>
<dbReference type="GO" id="GO:0050043">
    <property type="term" value="F:lactate racemase activity"/>
    <property type="evidence" value="ECO:0007669"/>
    <property type="project" value="InterPro"/>
</dbReference>
<protein>
    <recommendedName>
        <fullName evidence="1">LarA-like N-terminal domain-containing protein</fullName>
    </recommendedName>
</protein>
<evidence type="ECO:0000259" key="1">
    <source>
        <dbReference type="Pfam" id="PF09861"/>
    </source>
</evidence>
<proteinExistence type="predicted"/>
<geneLocation type="plasmid" evidence="3">
    <name>pspter</name>
</geneLocation>
<dbReference type="KEGG" id="sted:SPTER_48850"/>
<keyword evidence="3" id="KW-1185">Reference proteome</keyword>
<sequence>MAVINDLLQSVRLPPMIRVKQCFPAAAIDNVPAALRAQLRQPDIAGRVKQDMRVAIAVGSRGMAEIPRIVKVVVEELQRRGARPFIVPAMGSHGGATAAGQKQLLASLGVTESSAGCPIVASMEVVALGELNNGLPVLMDQAAATADGIVVINRVKAHSAFSGTNESGLVKMLAIGLGKQKGAAACHALGFEHMARFIVQIARVGLQRSPVLFGIATVENAYDRLAKLVAIPAESIIETEQELLAEAKANMPKLFLQPVDVLIVDQMGKEFSGSGMDPHITGRASTSCLHVGPGPNKLIVLDVSSASHGNAVGMGMADITTRRLFSKIDFDATYTNVLTSTTLQAARIPVIMESDRMAILAGVKTCNKLDPAAVRMVRIGNTLRLEDIFISQSMLAEALAHPCLAIAGRPETMVFDDAGNLTDIGCW</sequence>
<accession>A0A517E1B3</accession>
<dbReference type="OrthoDB" id="9788398at2"/>
<evidence type="ECO:0000313" key="3">
    <source>
        <dbReference type="Proteomes" id="UP000320776"/>
    </source>
</evidence>
<gene>
    <name evidence="2" type="ORF">SPTER_48850</name>
</gene>
<dbReference type="AlphaFoldDB" id="A0A517E1B3"/>
<evidence type="ECO:0000313" key="2">
    <source>
        <dbReference type="EMBL" id="QDR83394.1"/>
    </source>
</evidence>
<keyword evidence="2" id="KW-0614">Plasmid</keyword>